<evidence type="ECO:0000256" key="2">
    <source>
        <dbReference type="SAM" id="Coils"/>
    </source>
</evidence>
<evidence type="ECO:0000313" key="8">
    <source>
        <dbReference type="Proteomes" id="UP000180235"/>
    </source>
</evidence>
<feature type="domain" description="Multidrug resistance protein MdtA-like barrel-sandwich hybrid" evidence="5">
    <location>
        <begin position="74"/>
        <end position="266"/>
    </location>
</feature>
<reference evidence="7 8" key="1">
    <citation type="submission" date="2016-10" db="EMBL/GenBank/DDBJ databases">
        <title>Description of Gloeomargarita lithophora gen. nov., sp. nov., a thylakoid-bearing basal-branching cyanobacterium with intracellular carbonates, and proposal for Gloeomargaritales ord. nov.</title>
        <authorList>
            <person name="Moreira D."/>
            <person name="Tavera R."/>
            <person name="Benzerara K."/>
            <person name="Skouri-Panet F."/>
            <person name="Couradeau E."/>
            <person name="Gerard E."/>
            <person name="Loussert C."/>
            <person name="Novelo E."/>
            <person name="Zivanovic Y."/>
            <person name="Lopez-Garcia P."/>
        </authorList>
    </citation>
    <scope>NUCLEOTIDE SEQUENCE [LARGE SCALE GENOMIC DNA]</scope>
    <source>
        <strain evidence="7 8">D10</strain>
    </source>
</reference>
<dbReference type="InterPro" id="IPR006143">
    <property type="entry name" value="RND_pump_MFP"/>
</dbReference>
<keyword evidence="3" id="KW-0812">Transmembrane</keyword>
<dbReference type="SUPFAM" id="SSF111369">
    <property type="entry name" value="HlyD-like secretion proteins"/>
    <property type="match status" value="3"/>
</dbReference>
<dbReference type="Pfam" id="PF25876">
    <property type="entry name" value="HH_MFP_RND"/>
    <property type="match status" value="1"/>
</dbReference>
<dbReference type="Gene3D" id="2.40.420.20">
    <property type="match status" value="1"/>
</dbReference>
<accession>A0A1J0AA65</accession>
<dbReference type="Pfam" id="PF25954">
    <property type="entry name" value="Beta-barrel_RND_2"/>
    <property type="match status" value="1"/>
</dbReference>
<dbReference type="InterPro" id="IPR058625">
    <property type="entry name" value="MdtA-like_BSH"/>
</dbReference>
<keyword evidence="8" id="KW-1185">Reference proteome</keyword>
<feature type="transmembrane region" description="Helical" evidence="3">
    <location>
        <begin position="12"/>
        <end position="29"/>
    </location>
</feature>
<organism evidence="7 8">
    <name type="scientific">Gloeomargarita lithophora Alchichica-D10</name>
    <dbReference type="NCBI Taxonomy" id="1188229"/>
    <lineage>
        <taxon>Bacteria</taxon>
        <taxon>Bacillati</taxon>
        <taxon>Cyanobacteriota</taxon>
        <taxon>Cyanophyceae</taxon>
        <taxon>Gloeomargaritales</taxon>
        <taxon>Gloeomargaritaceae</taxon>
        <taxon>Gloeomargarita</taxon>
    </lineage>
</organism>
<evidence type="ECO:0000259" key="5">
    <source>
        <dbReference type="Pfam" id="PF25917"/>
    </source>
</evidence>
<dbReference type="STRING" id="1188229.GlitD10_0485"/>
<dbReference type="Gene3D" id="1.10.287.470">
    <property type="entry name" value="Helix hairpin bin"/>
    <property type="match status" value="1"/>
</dbReference>
<feature type="domain" description="Multidrug resistance protein MdtA-like alpha-helical hairpin" evidence="4">
    <location>
        <begin position="142"/>
        <end position="216"/>
    </location>
</feature>
<protein>
    <submittedName>
        <fullName evidence="7">Membrane-fusion protein</fullName>
    </submittedName>
</protein>
<name>A0A1J0AA65_9CYAN</name>
<dbReference type="RefSeq" id="WP_071453483.1">
    <property type="nucleotide sequence ID" value="NZ_CP017675.1"/>
</dbReference>
<dbReference type="NCBIfam" id="TIGR01730">
    <property type="entry name" value="RND_mfp"/>
    <property type="match status" value="1"/>
</dbReference>
<keyword evidence="3" id="KW-0472">Membrane</keyword>
<feature type="domain" description="CusB-like beta-barrel" evidence="6">
    <location>
        <begin position="277"/>
        <end position="347"/>
    </location>
</feature>
<dbReference type="GO" id="GO:1990281">
    <property type="term" value="C:efflux pump complex"/>
    <property type="evidence" value="ECO:0007669"/>
    <property type="project" value="TreeGrafter"/>
</dbReference>
<dbReference type="EMBL" id="CP017675">
    <property type="protein sequence ID" value="APB32797.1"/>
    <property type="molecule type" value="Genomic_DNA"/>
</dbReference>
<dbReference type="InterPro" id="IPR058792">
    <property type="entry name" value="Beta-barrel_RND_2"/>
</dbReference>
<evidence type="ECO:0000256" key="3">
    <source>
        <dbReference type="SAM" id="Phobius"/>
    </source>
</evidence>
<sequence length="448" mass="48950">MIKRLPLPRQRWVWGVILILVAGAGWLLYDRFLRILLLVLQLKPQPSPVVLTRPQVQTVAETSDFVARFDSRQSVTLQPRISGQVSQILVSAGAEVQTGQLLLRVDAGEQQAQVRNQQAAVKNAQAEVTAARTDVQAEQATLKSVQANQSALQADLELARQEYQRFQQLYREGAASQQELDQQLYRFRGAQARLEEAKAQVRTQQAAISRAAARLTRSQAGLSQAQASVSQAQANLQYYTITAPFRGQIGNIPVKVGDFVSTSTPLLTLTQNQNLELNLDIPLERAADLRLGLPVQLLSAQGEVLQTGRIFFISPTVNTQSQTVQVKASFANAQGQLRSDQFARVRVVWATRPGVVVPVTAISRLGGQDFVFLAQPFSQSGCKAAVLPNPGPVPQLQPTDLVAVQTQVQLGKIMGNTQEVLTGVTPDSRLIPTGILQLTNCTWIADSK</sequence>
<feature type="coiled-coil region" evidence="2">
    <location>
        <begin position="107"/>
        <end position="214"/>
    </location>
</feature>
<gene>
    <name evidence="7" type="ORF">GlitD10_0485</name>
</gene>
<dbReference type="PANTHER" id="PTHR30469:SF39">
    <property type="entry name" value="SLL0180 PROTEIN"/>
    <property type="match status" value="1"/>
</dbReference>
<dbReference type="AlphaFoldDB" id="A0A1J0AA65"/>
<evidence type="ECO:0000313" key="7">
    <source>
        <dbReference type="EMBL" id="APB32797.1"/>
    </source>
</evidence>
<evidence type="ECO:0000259" key="4">
    <source>
        <dbReference type="Pfam" id="PF25876"/>
    </source>
</evidence>
<dbReference type="PANTHER" id="PTHR30469">
    <property type="entry name" value="MULTIDRUG RESISTANCE PROTEIN MDTA"/>
    <property type="match status" value="1"/>
</dbReference>
<dbReference type="KEGG" id="glt:GlitD10_0485"/>
<dbReference type="Proteomes" id="UP000180235">
    <property type="component" value="Chromosome"/>
</dbReference>
<dbReference type="InterPro" id="IPR058624">
    <property type="entry name" value="MdtA-like_HH"/>
</dbReference>
<comment type="similarity">
    <text evidence="1">Belongs to the membrane fusion protein (MFP) (TC 8.A.1) family.</text>
</comment>
<evidence type="ECO:0000259" key="6">
    <source>
        <dbReference type="Pfam" id="PF25954"/>
    </source>
</evidence>
<keyword evidence="2" id="KW-0175">Coiled coil</keyword>
<dbReference type="Pfam" id="PF25917">
    <property type="entry name" value="BSH_RND"/>
    <property type="match status" value="1"/>
</dbReference>
<proteinExistence type="inferred from homology"/>
<evidence type="ECO:0000256" key="1">
    <source>
        <dbReference type="ARBA" id="ARBA00009477"/>
    </source>
</evidence>
<keyword evidence="3" id="KW-1133">Transmembrane helix</keyword>
<dbReference type="GO" id="GO:0015562">
    <property type="term" value="F:efflux transmembrane transporter activity"/>
    <property type="evidence" value="ECO:0007669"/>
    <property type="project" value="TreeGrafter"/>
</dbReference>
<dbReference type="Gene3D" id="2.40.50.100">
    <property type="match status" value="2"/>
</dbReference>
<dbReference type="OrthoDB" id="5379451at2"/>